<dbReference type="AlphaFoldDB" id="A0A7J9NX33"/>
<sequence length="60" mass="6504">MLDGIVSDAEVQAAKEAAEQRQLEAEARAAKEAAKQREQEAKRKKDAVTDTVLMTVICGC</sequence>
<gene>
    <name evidence="2" type="ORF">HNP86_001973</name>
</gene>
<protein>
    <submittedName>
        <fullName evidence="2">Septal ring factor EnvC (AmiA/AmiB activator)</fullName>
    </submittedName>
</protein>
<comment type="caution">
    <text evidence="2">The sequence shown here is derived from an EMBL/GenBank/DDBJ whole genome shotgun (WGS) entry which is preliminary data.</text>
</comment>
<reference evidence="2 3" key="1">
    <citation type="submission" date="2020-07" db="EMBL/GenBank/DDBJ databases">
        <title>Genomic Encyclopedia of Type Strains, Phase IV (KMG-V): Genome sequencing to study the core and pangenomes of soil and plant-associated prokaryotes.</title>
        <authorList>
            <person name="Whitman W."/>
        </authorList>
    </citation>
    <scope>NUCLEOTIDE SEQUENCE [LARGE SCALE GENOMIC DNA]</scope>
    <source>
        <strain evidence="2 3">A1</strain>
    </source>
</reference>
<feature type="region of interest" description="Disordered" evidence="1">
    <location>
        <begin position="22"/>
        <end position="46"/>
    </location>
</feature>
<dbReference type="Proteomes" id="UP000564425">
    <property type="component" value="Unassembled WGS sequence"/>
</dbReference>
<evidence type="ECO:0000313" key="2">
    <source>
        <dbReference type="EMBL" id="MBA2851814.1"/>
    </source>
</evidence>
<evidence type="ECO:0000256" key="1">
    <source>
        <dbReference type="SAM" id="MobiDB-lite"/>
    </source>
</evidence>
<evidence type="ECO:0000313" key="3">
    <source>
        <dbReference type="Proteomes" id="UP000564425"/>
    </source>
</evidence>
<dbReference type="RefSeq" id="WP_181501633.1">
    <property type="nucleotide sequence ID" value="NZ_JACDUH010000003.1"/>
</dbReference>
<organism evidence="2 3">
    <name type="scientific">Methanococcus maripaludis</name>
    <name type="common">Methanococcus deltae</name>
    <dbReference type="NCBI Taxonomy" id="39152"/>
    <lineage>
        <taxon>Archaea</taxon>
        <taxon>Methanobacteriati</taxon>
        <taxon>Methanobacteriota</taxon>
        <taxon>Methanomada group</taxon>
        <taxon>Methanococci</taxon>
        <taxon>Methanococcales</taxon>
        <taxon>Methanococcaceae</taxon>
        <taxon>Methanococcus</taxon>
    </lineage>
</organism>
<accession>A0A7J9NX33</accession>
<dbReference type="EMBL" id="JACDUH010000003">
    <property type="protein sequence ID" value="MBA2851814.1"/>
    <property type="molecule type" value="Genomic_DNA"/>
</dbReference>
<proteinExistence type="predicted"/>
<name>A0A7J9NX33_METMI</name>